<name>A0AAD4FE47_9PLEO</name>
<dbReference type="PANTHER" id="PTHR40619">
    <property type="entry name" value="FUNGAL STAND N-TERMINAL GOODBYE DOMAIN-CONTAINING PROTEIN"/>
    <property type="match status" value="1"/>
</dbReference>
<keyword evidence="2" id="KW-1185">Reference proteome</keyword>
<gene>
    <name evidence="1" type="ORF">G6011_07534</name>
</gene>
<dbReference type="EMBL" id="JAANER010000006">
    <property type="protein sequence ID" value="KAG9188829.1"/>
    <property type="molecule type" value="Genomic_DNA"/>
</dbReference>
<dbReference type="PANTHER" id="PTHR40619:SF3">
    <property type="entry name" value="FUNGAL STAND N-TERMINAL GOODBYE DOMAIN-CONTAINING PROTEIN"/>
    <property type="match status" value="1"/>
</dbReference>
<organism evidence="1 2">
    <name type="scientific">Alternaria panax</name>
    <dbReference type="NCBI Taxonomy" id="48097"/>
    <lineage>
        <taxon>Eukaryota</taxon>
        <taxon>Fungi</taxon>
        <taxon>Dikarya</taxon>
        <taxon>Ascomycota</taxon>
        <taxon>Pezizomycotina</taxon>
        <taxon>Dothideomycetes</taxon>
        <taxon>Pleosporomycetidae</taxon>
        <taxon>Pleosporales</taxon>
        <taxon>Pleosporineae</taxon>
        <taxon>Pleosporaceae</taxon>
        <taxon>Alternaria</taxon>
        <taxon>Alternaria sect. Panax</taxon>
    </lineage>
</organism>
<evidence type="ECO:0000313" key="2">
    <source>
        <dbReference type="Proteomes" id="UP001199106"/>
    </source>
</evidence>
<dbReference type="AlphaFoldDB" id="A0AAD4FE47"/>
<accession>A0AAD4FE47</accession>
<comment type="caution">
    <text evidence="1">The sequence shown here is derived from an EMBL/GenBank/DDBJ whole genome shotgun (WGS) entry which is preliminary data.</text>
</comment>
<evidence type="ECO:0000313" key="1">
    <source>
        <dbReference type="EMBL" id="KAG9188829.1"/>
    </source>
</evidence>
<dbReference type="Proteomes" id="UP001199106">
    <property type="component" value="Unassembled WGS sequence"/>
</dbReference>
<proteinExistence type="predicted"/>
<sequence>MAELATPKPSNTVHEAAPLVPLQAAVKTYVLNDLDIETHPSYEPLQEAARASNGRPSAVSVLGAPAAFTASETLSGVTYEEREEVDISLEHLYRDTEKESQRLKQAMEEYETADGKSRKRSSVLSKNSHTWSDVLAEVDIASKQYNEPDGRWGKIRKAFRKSGDKAVSSSAWLALLPAQSDYFSVLCGGLTLIVGAASRLKDLREDIVKILVEIPIIISYANRAQNVVRTSRELRRSGAEVFLATITLLQRILMYFKAKAASKSITLGFALRKLKSVMLVEKAMSAIFGQSGYEQDLTDSIEMLRYHSSQFEKITQACCLEMIENTRTTVQALRVDASRNDSGVHQHLDLVRTEYHEMFKSLDDRISQTLQVVVAMVGSNPRLDQGTQDLSPPKLPIKRARSAPTLRRIRNEAERSCLNLLGYEEAVIQSNIQKNLRCAYQLPKPAQDRIIAIIRHQKVISWLGDIKSSVLFLNGHYNSPRAMAQSPTSFFCAKLATAIQSSSEVLEEPSLHPSVKTIAISFFCAEHLDSKDPSQGARGIVRSLIAQLLVCYSSFDTRLIKQLLESDLDHLKSLCATLKIIIGQLPEEVVLTCAIDAITMHEDSEVRCKKVEFVLDTLIGIAESDDGRNCVFKLLVTSPRVSRRYSGRTKGKSSASVLTMPEKVASQGTFTMTKWSDYMQASKNEYANGRRSIDS</sequence>
<reference evidence="1" key="1">
    <citation type="submission" date="2021-07" db="EMBL/GenBank/DDBJ databases">
        <title>Genome Resource of American Ginseng Black Spot Pathogen Alternaria panax.</title>
        <authorList>
            <person name="Qiu C."/>
            <person name="Wang W."/>
            <person name="Liu Z."/>
        </authorList>
    </citation>
    <scope>NUCLEOTIDE SEQUENCE</scope>
    <source>
        <strain evidence="1">BNCC115425</strain>
    </source>
</reference>
<protein>
    <submittedName>
        <fullName evidence="1">Uncharacterized protein</fullName>
    </submittedName>
</protein>